<organism evidence="2 3">
    <name type="scientific">Natronococcus occultus SP4</name>
    <dbReference type="NCBI Taxonomy" id="694430"/>
    <lineage>
        <taxon>Archaea</taxon>
        <taxon>Methanobacteriati</taxon>
        <taxon>Methanobacteriota</taxon>
        <taxon>Stenosarchaea group</taxon>
        <taxon>Halobacteria</taxon>
        <taxon>Halobacteriales</taxon>
        <taxon>Natrialbaceae</taxon>
        <taxon>Natronococcus</taxon>
    </lineage>
</organism>
<dbReference type="HOGENOM" id="CLU_2550189_0_0_2"/>
<name>L0JZP3_9EURY</name>
<protein>
    <submittedName>
        <fullName evidence="2">Uncharacterized protein</fullName>
    </submittedName>
</protein>
<dbReference type="KEGG" id="nou:Natoc_1980"/>
<keyword evidence="3" id="KW-1185">Reference proteome</keyword>
<dbReference type="OrthoDB" id="196086at2157"/>
<evidence type="ECO:0000256" key="1">
    <source>
        <dbReference type="SAM" id="MobiDB-lite"/>
    </source>
</evidence>
<sequence length="82" mass="9312">MGEDDELPTTGADRVIERGDEYNHQRYGTVEVTGIWKGVDGVDTTREAKEKDVYIVRYAADEEGERVDELTDTLDEFLDAIE</sequence>
<dbReference type="eggNOG" id="arCOG11856">
    <property type="taxonomic scope" value="Archaea"/>
</dbReference>
<reference evidence="2 3" key="1">
    <citation type="submission" date="2012-11" db="EMBL/GenBank/DDBJ databases">
        <title>FINISHED of Natronococcus occultus SP4, DSM 3396.</title>
        <authorList>
            <consortium name="DOE Joint Genome Institute"/>
            <person name="Eisen J."/>
            <person name="Huntemann M."/>
            <person name="Wei C.-L."/>
            <person name="Han J."/>
            <person name="Detter J.C."/>
            <person name="Han C."/>
            <person name="Tapia R."/>
            <person name="Chen A."/>
            <person name="Kyrpides N."/>
            <person name="Mavromatis K."/>
            <person name="Markowitz V."/>
            <person name="Szeto E."/>
            <person name="Ivanova N."/>
            <person name="Mikhailova N."/>
            <person name="Ovchinnikova G."/>
            <person name="Pagani I."/>
            <person name="Pati A."/>
            <person name="Goodwin L."/>
            <person name="Nordberg H.P."/>
            <person name="Cantor M.N."/>
            <person name="Hua S.X."/>
            <person name="Woyke T."/>
            <person name="Eisen J."/>
            <person name="Klenk H.-P."/>
            <person name="Klenk H.-P."/>
        </authorList>
    </citation>
    <scope>NUCLEOTIDE SEQUENCE [LARGE SCALE GENOMIC DNA]</scope>
    <source>
        <strain evidence="2 3">SP4</strain>
    </source>
</reference>
<feature type="region of interest" description="Disordered" evidence="1">
    <location>
        <begin position="1"/>
        <end position="20"/>
    </location>
</feature>
<dbReference type="STRING" id="694430.Natoc_1980"/>
<gene>
    <name evidence="2" type="ORF">Natoc_1980</name>
</gene>
<proteinExistence type="predicted"/>
<dbReference type="EMBL" id="CP003929">
    <property type="protein sequence ID" value="AGB37770.1"/>
    <property type="molecule type" value="Genomic_DNA"/>
</dbReference>
<dbReference type="GeneID" id="14405064"/>
<evidence type="ECO:0000313" key="3">
    <source>
        <dbReference type="Proteomes" id="UP000010878"/>
    </source>
</evidence>
<evidence type="ECO:0000313" key="2">
    <source>
        <dbReference type="EMBL" id="AGB37770.1"/>
    </source>
</evidence>
<dbReference type="AlphaFoldDB" id="L0JZP3"/>
<dbReference type="RefSeq" id="WP_015321214.1">
    <property type="nucleotide sequence ID" value="NC_019974.1"/>
</dbReference>
<accession>L0JZP3</accession>
<dbReference type="Proteomes" id="UP000010878">
    <property type="component" value="Chromosome"/>
</dbReference>